<dbReference type="InterPro" id="IPR036374">
    <property type="entry name" value="OxRdtase_Mopterin-bd_sf"/>
</dbReference>
<evidence type="ECO:0000256" key="1">
    <source>
        <dbReference type="SAM" id="SignalP"/>
    </source>
</evidence>
<dbReference type="OrthoDB" id="9798763at2"/>
<evidence type="ECO:0000259" key="2">
    <source>
        <dbReference type="Pfam" id="PF00174"/>
    </source>
</evidence>
<dbReference type="KEGG" id="cid:P73_3927"/>
<feature type="domain" description="Oxidoreductase molybdopterin-binding" evidence="2">
    <location>
        <begin position="71"/>
        <end position="142"/>
    </location>
</feature>
<dbReference type="Gene3D" id="3.90.420.10">
    <property type="entry name" value="Oxidoreductase, molybdopterin-binding domain"/>
    <property type="match status" value="1"/>
</dbReference>
<gene>
    <name evidence="3" type="ORF">P73_3927</name>
</gene>
<name>A0A0B5E8K2_9RHOB</name>
<proteinExistence type="predicted"/>
<dbReference type="EMBL" id="CP004393">
    <property type="protein sequence ID" value="AJE48642.1"/>
    <property type="molecule type" value="Genomic_DNA"/>
</dbReference>
<dbReference type="HOGENOM" id="CLU_110165_2_1_5"/>
<sequence length="169" mass="18582">MRIQTRITGAALLFSLLPAWAMADLPAPSGPVLLTVSGAITRTNSEGTAEFDREMLERLPVTEFETSTIWTEGTHVFTGVSLADLLRYLGAEGAQIKASALNDYVVTLPVTDAVPHGPIIAYEMNGAAMRVRDKGPLWIVYPYDANADYRSEVIYSRSIWQLDRLHVGE</sequence>
<keyword evidence="1" id="KW-0732">Signal</keyword>
<feature type="signal peptide" evidence="1">
    <location>
        <begin position="1"/>
        <end position="23"/>
    </location>
</feature>
<accession>A0A0B5E8K2</accession>
<keyword evidence="4" id="KW-1185">Reference proteome</keyword>
<evidence type="ECO:0000313" key="4">
    <source>
        <dbReference type="Proteomes" id="UP000031521"/>
    </source>
</evidence>
<reference evidence="3 4" key="1">
    <citation type="journal article" date="2014" name="Int. J. Syst. Evol. Microbiol.">
        <title>Celeribacter indicus sp. nov., a polycyclic aromatic hydrocarbon-degrading bacterium from deep-sea sediment and reclassification of Huaishuia halophila as Celeribacter halophilus comb. nov.</title>
        <authorList>
            <person name="Lai Q."/>
            <person name="Cao J."/>
            <person name="Yuan J."/>
            <person name="Li F."/>
            <person name="Shao Z."/>
        </authorList>
    </citation>
    <scope>NUCLEOTIDE SEQUENCE [LARGE SCALE GENOMIC DNA]</scope>
    <source>
        <strain evidence="3">P73</strain>
    </source>
</reference>
<dbReference type="STRING" id="1208324.P73_3927"/>
<organism evidence="3 4">
    <name type="scientific">Celeribacter indicus</name>
    <dbReference type="NCBI Taxonomy" id="1208324"/>
    <lineage>
        <taxon>Bacteria</taxon>
        <taxon>Pseudomonadati</taxon>
        <taxon>Pseudomonadota</taxon>
        <taxon>Alphaproteobacteria</taxon>
        <taxon>Rhodobacterales</taxon>
        <taxon>Roseobacteraceae</taxon>
        <taxon>Celeribacter</taxon>
    </lineage>
</organism>
<feature type="chain" id="PRO_5002115809" description="Oxidoreductase molybdopterin-binding domain-containing protein" evidence="1">
    <location>
        <begin position="24"/>
        <end position="169"/>
    </location>
</feature>
<dbReference type="InterPro" id="IPR000572">
    <property type="entry name" value="OxRdtase_Mopterin-bd_dom"/>
</dbReference>
<dbReference type="SUPFAM" id="SSF56524">
    <property type="entry name" value="Oxidoreductase molybdopterin-binding domain"/>
    <property type="match status" value="1"/>
</dbReference>
<dbReference type="AlphaFoldDB" id="A0A0B5E8K2"/>
<dbReference type="Proteomes" id="UP000031521">
    <property type="component" value="Chromosome"/>
</dbReference>
<evidence type="ECO:0000313" key="3">
    <source>
        <dbReference type="EMBL" id="AJE48642.1"/>
    </source>
</evidence>
<dbReference type="Pfam" id="PF00174">
    <property type="entry name" value="Oxidored_molyb"/>
    <property type="match status" value="1"/>
</dbReference>
<dbReference type="RefSeq" id="WP_043870928.1">
    <property type="nucleotide sequence ID" value="NZ_CP004393.1"/>
</dbReference>
<protein>
    <recommendedName>
        <fullName evidence="2">Oxidoreductase molybdopterin-binding domain-containing protein</fullName>
    </recommendedName>
</protein>